<evidence type="ECO:0000256" key="3">
    <source>
        <dbReference type="ARBA" id="ARBA00022737"/>
    </source>
</evidence>
<evidence type="ECO:0000256" key="9">
    <source>
        <dbReference type="PROSITE-ProRule" id="PRU00043"/>
    </source>
</evidence>
<feature type="domain" description="Cadherin" evidence="10">
    <location>
        <begin position="751"/>
        <end position="838"/>
    </location>
</feature>
<dbReference type="Pfam" id="PF00028">
    <property type="entry name" value="Cadherin"/>
    <property type="match status" value="3"/>
</dbReference>
<protein>
    <recommendedName>
        <fullName evidence="10">Cadherin domain-containing protein</fullName>
    </recommendedName>
</protein>
<keyword evidence="7" id="KW-0472">Membrane</keyword>
<dbReference type="InterPro" id="IPR020894">
    <property type="entry name" value="Cadherin_CS"/>
</dbReference>
<feature type="domain" description="Cadherin" evidence="10">
    <location>
        <begin position="270"/>
        <end position="387"/>
    </location>
</feature>
<sequence>MTLGYLTITVSARDLGNPTLSSEVDVIIYITDINDHAPYFKDPNITISILEESMPNQLFKSQAYDADEGENGIINYRMIIGNTSYFNCFENGSITLSKPINIEDGGEMKYEIEIKAYNSKPYTPGIAGGVQTITVEIKDINDNKPYFNQNMYSFAAKESDKIGTKLNGRTSILAIDKDETKEFNTVTYFLSGSDDSTYFSIDENSGELYIAKPFDYEKQAIFIFKVFATDGEPFAGDQIIANVSANVTVSISDVNDNIPTFTKGCLMFQNVSQYQCIFEEESMSSRCSVNATDADSGRNGEMMYKIKQKVINQSTSDIEFLVCTSNCSVVIDSKTGILKPREAIKRDEEYPVIEFIVEAIDGGIPSLTGTAVINVLIRDINNNAPIFYNQKSTYVFEELDKPQYFHTAKAYDNDIGENGRVIYRLNSNKNGLFKLFENGTLTATKKLEIHNKNDENITLLIEAYNNVPYTSNKLENGTQTMTIIIKDVNDHFPKFDNSSYVFHVPENATVGQVLDNRITINAVDKDFRHEFNTVSYWITGAGKEFFTIDRYTGIIRVAKALDYEQQRKFNLTVVASDMHVYVLNDTYINASVSVAILVEDINDNKPKFTQDIYHCAINEETTGIVPKCNISASDKDKNANGAITYQLMNVQTKECYFPCSNSKENEVFEIETQGIDTKEVEVCSLHRQWSKYKNVDGKAVDHGNPPLSGSALVLVYIEDINNHSPIFDDKEVTYVFDELRHPKTSIQLKLAHDADVGSNGKVFYKLSPVTDNTLFSIDKDNGKLTALSQLKITKVNDGKRTVQIEAYNSNPYSSSTIKNDTQSVIIYIKDVNDHSPVFEKATYNFNVAENTNFGQRINENNRIIAIDNDTSMEYSTIHYWLEKDGNGHFVIMDNGEIRVSKLLDYERNTTFTFKVFASDMHQYKNTTSIKTSSAVINIKVTDVNDNAPHFIKSSYIRNLENL</sequence>
<evidence type="ECO:0000256" key="2">
    <source>
        <dbReference type="ARBA" id="ARBA00022692"/>
    </source>
</evidence>
<gene>
    <name evidence="11" type="ORF">KUTeg_004416</name>
</gene>
<dbReference type="InterPro" id="IPR002126">
    <property type="entry name" value="Cadherin-like_dom"/>
</dbReference>
<dbReference type="InterPro" id="IPR015919">
    <property type="entry name" value="Cadherin-like_sf"/>
</dbReference>
<feature type="domain" description="Cadherin" evidence="10">
    <location>
        <begin position="839"/>
        <end position="950"/>
    </location>
</feature>
<comment type="subcellular location">
    <subcellularLocation>
        <location evidence="1">Membrane</location>
    </subcellularLocation>
</comment>
<dbReference type="PANTHER" id="PTHR24026:SF136">
    <property type="entry name" value="PROTOCADHERIN-23"/>
    <property type="match status" value="1"/>
</dbReference>
<evidence type="ECO:0000259" key="10">
    <source>
        <dbReference type="PROSITE" id="PS50268"/>
    </source>
</evidence>
<feature type="domain" description="Cadherin" evidence="10">
    <location>
        <begin position="148"/>
        <end position="261"/>
    </location>
</feature>
<evidence type="ECO:0000256" key="7">
    <source>
        <dbReference type="ARBA" id="ARBA00023136"/>
    </source>
</evidence>
<evidence type="ECO:0000313" key="11">
    <source>
        <dbReference type="EMBL" id="KAJ8319325.1"/>
    </source>
</evidence>
<feature type="domain" description="Cadherin" evidence="10">
    <location>
        <begin position="6"/>
        <end position="40"/>
    </location>
</feature>
<name>A0ABQ9FPY3_TEGGR</name>
<keyword evidence="3" id="KW-0677">Repeat</keyword>
<proteinExistence type="predicted"/>
<keyword evidence="4 9" id="KW-0106">Calcium</keyword>
<organism evidence="11 12">
    <name type="scientific">Tegillarca granosa</name>
    <name type="common">Malaysian cockle</name>
    <name type="synonym">Anadara granosa</name>
    <dbReference type="NCBI Taxonomy" id="220873"/>
    <lineage>
        <taxon>Eukaryota</taxon>
        <taxon>Metazoa</taxon>
        <taxon>Spiralia</taxon>
        <taxon>Lophotrochozoa</taxon>
        <taxon>Mollusca</taxon>
        <taxon>Bivalvia</taxon>
        <taxon>Autobranchia</taxon>
        <taxon>Pteriomorphia</taxon>
        <taxon>Arcoida</taxon>
        <taxon>Arcoidea</taxon>
        <taxon>Arcidae</taxon>
        <taxon>Tegillarca</taxon>
    </lineage>
</organism>
<evidence type="ECO:0000256" key="1">
    <source>
        <dbReference type="ARBA" id="ARBA00004370"/>
    </source>
</evidence>
<dbReference type="SMART" id="SM00112">
    <property type="entry name" value="CA"/>
    <property type="match status" value="8"/>
</dbReference>
<keyword evidence="5" id="KW-0130">Cell adhesion</keyword>
<feature type="domain" description="Cadherin" evidence="10">
    <location>
        <begin position="41"/>
        <end position="147"/>
    </location>
</feature>
<dbReference type="EMBL" id="JARBDR010000214">
    <property type="protein sequence ID" value="KAJ8319325.1"/>
    <property type="molecule type" value="Genomic_DNA"/>
</dbReference>
<dbReference type="Gene3D" id="2.60.40.60">
    <property type="entry name" value="Cadherins"/>
    <property type="match status" value="9"/>
</dbReference>
<dbReference type="SUPFAM" id="SSF49313">
    <property type="entry name" value="Cadherin-like"/>
    <property type="match status" value="9"/>
</dbReference>
<keyword evidence="8" id="KW-0325">Glycoprotein</keyword>
<feature type="domain" description="Cadherin" evidence="10">
    <location>
        <begin position="496"/>
        <end position="608"/>
    </location>
</feature>
<reference evidence="11 12" key="1">
    <citation type="submission" date="2022-12" db="EMBL/GenBank/DDBJ databases">
        <title>Chromosome-level genome of Tegillarca granosa.</title>
        <authorList>
            <person name="Kim J."/>
        </authorList>
    </citation>
    <scope>NUCLEOTIDE SEQUENCE [LARGE SCALE GENOMIC DNA]</scope>
    <source>
        <strain evidence="11">Teg-2019</strain>
        <tissue evidence="11">Adductor muscle</tissue>
    </source>
</reference>
<keyword evidence="2" id="KW-0812">Transmembrane</keyword>
<evidence type="ECO:0000256" key="5">
    <source>
        <dbReference type="ARBA" id="ARBA00022889"/>
    </source>
</evidence>
<evidence type="ECO:0000256" key="6">
    <source>
        <dbReference type="ARBA" id="ARBA00022989"/>
    </source>
</evidence>
<dbReference type="PRINTS" id="PR00205">
    <property type="entry name" value="CADHERIN"/>
</dbReference>
<keyword evidence="6" id="KW-1133">Transmembrane helix</keyword>
<dbReference type="Proteomes" id="UP001217089">
    <property type="component" value="Unassembled WGS sequence"/>
</dbReference>
<keyword evidence="12" id="KW-1185">Reference proteome</keyword>
<dbReference type="PROSITE" id="PS00232">
    <property type="entry name" value="CADHERIN_1"/>
    <property type="match status" value="5"/>
</dbReference>
<comment type="caution">
    <text evidence="11">The sequence shown here is derived from an EMBL/GenBank/DDBJ whole genome shotgun (WGS) entry which is preliminary data.</text>
</comment>
<dbReference type="CDD" id="cd11304">
    <property type="entry name" value="Cadherin_repeat"/>
    <property type="match status" value="8"/>
</dbReference>
<dbReference type="PANTHER" id="PTHR24026">
    <property type="entry name" value="FAT ATYPICAL CADHERIN-RELATED"/>
    <property type="match status" value="1"/>
</dbReference>
<feature type="domain" description="Cadherin" evidence="10">
    <location>
        <begin position="387"/>
        <end position="495"/>
    </location>
</feature>
<evidence type="ECO:0000256" key="8">
    <source>
        <dbReference type="ARBA" id="ARBA00023180"/>
    </source>
</evidence>
<evidence type="ECO:0000256" key="4">
    <source>
        <dbReference type="ARBA" id="ARBA00022837"/>
    </source>
</evidence>
<evidence type="ECO:0000313" key="12">
    <source>
        <dbReference type="Proteomes" id="UP001217089"/>
    </source>
</evidence>
<dbReference type="PROSITE" id="PS50268">
    <property type="entry name" value="CADHERIN_2"/>
    <property type="match status" value="9"/>
</dbReference>
<accession>A0ABQ9FPY3</accession>
<feature type="domain" description="Cadherin" evidence="10">
    <location>
        <begin position="609"/>
        <end position="727"/>
    </location>
</feature>